<evidence type="ECO:0000313" key="1">
    <source>
        <dbReference type="EMBL" id="KAJ4844362.1"/>
    </source>
</evidence>
<name>A0A9Q0G702_9ROSI</name>
<dbReference type="Proteomes" id="UP001141552">
    <property type="component" value="Unassembled WGS sequence"/>
</dbReference>
<gene>
    <name evidence="1" type="ORF">Tsubulata_029726</name>
</gene>
<reference evidence="1" key="2">
    <citation type="journal article" date="2023" name="Plants (Basel)">
        <title>Annotation of the Turnera subulata (Passifloraceae) Draft Genome Reveals the S-Locus Evolved after the Divergence of Turneroideae from Passifloroideae in a Stepwise Manner.</title>
        <authorList>
            <person name="Henning P.M."/>
            <person name="Roalson E.H."/>
            <person name="Mir W."/>
            <person name="McCubbin A.G."/>
            <person name="Shore J.S."/>
        </authorList>
    </citation>
    <scope>NUCLEOTIDE SEQUENCE</scope>
    <source>
        <strain evidence="1">F60SS</strain>
    </source>
</reference>
<keyword evidence="2" id="KW-1185">Reference proteome</keyword>
<organism evidence="1 2">
    <name type="scientific">Turnera subulata</name>
    <dbReference type="NCBI Taxonomy" id="218843"/>
    <lineage>
        <taxon>Eukaryota</taxon>
        <taxon>Viridiplantae</taxon>
        <taxon>Streptophyta</taxon>
        <taxon>Embryophyta</taxon>
        <taxon>Tracheophyta</taxon>
        <taxon>Spermatophyta</taxon>
        <taxon>Magnoliopsida</taxon>
        <taxon>eudicotyledons</taxon>
        <taxon>Gunneridae</taxon>
        <taxon>Pentapetalae</taxon>
        <taxon>rosids</taxon>
        <taxon>fabids</taxon>
        <taxon>Malpighiales</taxon>
        <taxon>Passifloraceae</taxon>
        <taxon>Turnera</taxon>
    </lineage>
</organism>
<dbReference type="AlphaFoldDB" id="A0A9Q0G702"/>
<evidence type="ECO:0000313" key="2">
    <source>
        <dbReference type="Proteomes" id="UP001141552"/>
    </source>
</evidence>
<sequence length="61" mass="7168">MMMVFMVGRGGGERVWHFNCIQRMRNLSIVVYVMRHIYEDGGDLNLLHSILLHTISYISKE</sequence>
<reference evidence="1" key="1">
    <citation type="submission" date="2022-02" db="EMBL/GenBank/DDBJ databases">
        <authorList>
            <person name="Henning P.M."/>
            <person name="McCubbin A.G."/>
            <person name="Shore J.S."/>
        </authorList>
    </citation>
    <scope>NUCLEOTIDE SEQUENCE</scope>
    <source>
        <strain evidence="1">F60SS</strain>
        <tissue evidence="1">Leaves</tissue>
    </source>
</reference>
<comment type="caution">
    <text evidence="1">The sequence shown here is derived from an EMBL/GenBank/DDBJ whole genome shotgun (WGS) entry which is preliminary data.</text>
</comment>
<proteinExistence type="predicted"/>
<protein>
    <submittedName>
        <fullName evidence="1">Uncharacterized protein</fullName>
    </submittedName>
</protein>
<dbReference type="EMBL" id="JAKUCV010001967">
    <property type="protein sequence ID" value="KAJ4844362.1"/>
    <property type="molecule type" value="Genomic_DNA"/>
</dbReference>
<accession>A0A9Q0G702</accession>